<reference evidence="1" key="1">
    <citation type="journal article" date="2020" name="Nature">
        <title>Giant virus diversity and host interactions through global metagenomics.</title>
        <authorList>
            <person name="Schulz F."/>
            <person name="Roux S."/>
            <person name="Paez-Espino D."/>
            <person name="Jungbluth S."/>
            <person name="Walsh D.A."/>
            <person name="Denef V.J."/>
            <person name="McMahon K.D."/>
            <person name="Konstantinidis K.T."/>
            <person name="Eloe-Fadrosh E.A."/>
            <person name="Kyrpides N.C."/>
            <person name="Woyke T."/>
        </authorList>
    </citation>
    <scope>NUCLEOTIDE SEQUENCE</scope>
    <source>
        <strain evidence="1">GVMAG-S-1016704-121</strain>
    </source>
</reference>
<sequence length="105" mass="12081">MRTYTLESNNKVYVGQNARDNEEMVLFFNEFDALWFHIEDESGPHVIVESASATDIKEAARYARGNHTGRCTVMYCNIRELSKNHKCAVGEFITPENYNTVTLKK</sequence>
<dbReference type="AlphaFoldDB" id="A0A6C0LRU7"/>
<evidence type="ECO:0000313" key="1">
    <source>
        <dbReference type="EMBL" id="QHU33479.1"/>
    </source>
</evidence>
<protein>
    <submittedName>
        <fullName evidence="1">Uncharacterized protein</fullName>
    </submittedName>
</protein>
<accession>A0A6C0LRU7</accession>
<name>A0A6C0LRU7_9ZZZZ</name>
<dbReference type="EMBL" id="MN740557">
    <property type="protein sequence ID" value="QHU33479.1"/>
    <property type="molecule type" value="Genomic_DNA"/>
</dbReference>
<organism evidence="1">
    <name type="scientific">viral metagenome</name>
    <dbReference type="NCBI Taxonomy" id="1070528"/>
    <lineage>
        <taxon>unclassified sequences</taxon>
        <taxon>metagenomes</taxon>
        <taxon>organismal metagenomes</taxon>
    </lineage>
</organism>
<proteinExistence type="predicted"/>